<dbReference type="SUPFAM" id="SSF144074">
    <property type="entry name" value="E2F-DP heterodimerization region"/>
    <property type="match status" value="1"/>
</dbReference>
<gene>
    <name evidence="9" type="ORF">MKW98_000424</name>
</gene>
<dbReference type="GO" id="GO:0046983">
    <property type="term" value="F:protein dimerization activity"/>
    <property type="evidence" value="ECO:0007669"/>
    <property type="project" value="InterPro"/>
</dbReference>
<feature type="non-terminal residue" evidence="9">
    <location>
        <position position="585"/>
    </location>
</feature>
<evidence type="ECO:0000259" key="8">
    <source>
        <dbReference type="SMART" id="SM01372"/>
    </source>
</evidence>
<comment type="similarity">
    <text evidence="1 6">Belongs to the E2F/DP family.</text>
</comment>
<proteinExistence type="inferred from homology"/>
<feature type="region of interest" description="Disordered" evidence="7">
    <location>
        <begin position="64"/>
        <end position="83"/>
    </location>
</feature>
<name>A0AAD4S3X1_9MAGN</name>
<dbReference type="GO" id="GO:0000978">
    <property type="term" value="F:RNA polymerase II cis-regulatory region sequence-specific DNA binding"/>
    <property type="evidence" value="ECO:0007669"/>
    <property type="project" value="InterPro"/>
</dbReference>
<evidence type="ECO:0000313" key="10">
    <source>
        <dbReference type="Proteomes" id="UP001202328"/>
    </source>
</evidence>
<keyword evidence="5" id="KW-0131">Cell cycle</keyword>
<dbReference type="SMART" id="SM01372">
    <property type="entry name" value="E2F_TDP"/>
    <property type="match status" value="1"/>
</dbReference>
<dbReference type="PANTHER" id="PTHR12081">
    <property type="entry name" value="TRANSCRIPTION FACTOR E2F"/>
    <property type="match status" value="1"/>
</dbReference>
<evidence type="ECO:0000256" key="2">
    <source>
        <dbReference type="ARBA" id="ARBA00023015"/>
    </source>
</evidence>
<dbReference type="Gene3D" id="6.10.250.540">
    <property type="match status" value="1"/>
</dbReference>
<dbReference type="PANTHER" id="PTHR12081:SF51">
    <property type="entry name" value="TRANSCRIPTION FACTOR E2FC"/>
    <property type="match status" value="1"/>
</dbReference>
<dbReference type="InterPro" id="IPR003316">
    <property type="entry name" value="E2F_WHTH_DNA-bd_dom"/>
</dbReference>
<evidence type="ECO:0000256" key="6">
    <source>
        <dbReference type="RuleBase" id="RU003796"/>
    </source>
</evidence>
<evidence type="ECO:0000256" key="5">
    <source>
        <dbReference type="ARBA" id="ARBA00023306"/>
    </source>
</evidence>
<feature type="region of interest" description="Disordered" evidence="7">
    <location>
        <begin position="199"/>
        <end position="240"/>
    </location>
</feature>
<evidence type="ECO:0000256" key="3">
    <source>
        <dbReference type="ARBA" id="ARBA00023125"/>
    </source>
</evidence>
<keyword evidence="6" id="KW-0539">Nucleus</keyword>
<comment type="caution">
    <text evidence="9">The sequence shown here is derived from an EMBL/GenBank/DDBJ whole genome shotgun (WGS) entry which is preliminary data.</text>
</comment>
<keyword evidence="4 6" id="KW-0804">Transcription</keyword>
<dbReference type="EMBL" id="JAJJMB010014260">
    <property type="protein sequence ID" value="KAI3861472.1"/>
    <property type="molecule type" value="Genomic_DNA"/>
</dbReference>
<keyword evidence="10" id="KW-1185">Reference proteome</keyword>
<dbReference type="GO" id="GO:0000981">
    <property type="term" value="F:DNA-binding transcription factor activity, RNA polymerase II-specific"/>
    <property type="evidence" value="ECO:0007669"/>
    <property type="project" value="TreeGrafter"/>
</dbReference>
<dbReference type="Proteomes" id="UP001202328">
    <property type="component" value="Unassembled WGS sequence"/>
</dbReference>
<dbReference type="InterPro" id="IPR036388">
    <property type="entry name" value="WH-like_DNA-bd_sf"/>
</dbReference>
<dbReference type="InterPro" id="IPR036390">
    <property type="entry name" value="WH_DNA-bd_sf"/>
</dbReference>
<dbReference type="InterPro" id="IPR015633">
    <property type="entry name" value="E2F"/>
</dbReference>
<dbReference type="Pfam" id="PF16421">
    <property type="entry name" value="E2F_CC-MB"/>
    <property type="match status" value="1"/>
</dbReference>
<feature type="region of interest" description="Disordered" evidence="7">
    <location>
        <begin position="548"/>
        <end position="569"/>
    </location>
</feature>
<reference evidence="9" key="1">
    <citation type="submission" date="2022-04" db="EMBL/GenBank/DDBJ databases">
        <title>A functionally conserved STORR gene fusion in Papaver species that diverged 16.8 million years ago.</title>
        <authorList>
            <person name="Catania T."/>
        </authorList>
    </citation>
    <scope>NUCLEOTIDE SEQUENCE</scope>
    <source>
        <strain evidence="9">S-188037</strain>
    </source>
</reference>
<dbReference type="CDD" id="cd14660">
    <property type="entry name" value="E2F_DD"/>
    <property type="match status" value="1"/>
</dbReference>
<sequence length="585" mass="63952">KTCTSSSFILTSEGFCSFSSPSHFRHTLIKTILSVSLKSSVHLLIFPLILMSVSEKRSINPISSNPQFQLNSRNPQSASGFVNGGSSLNHRQYPFSSSSTASTTATPKPSSAFSLSSLSSSLVGCNRTAVAAAAGGGGGGKLETFYRDATAKPRVEKDGRAQTGEWVTNKEQLEAVSSQGTSMSGVGCKRYQTGERVNGQGYTDAANSPLQPASAGTKRYGRTSTKNTSSGPPTSQSTDDFAANLLTPTGSCRYDSSLGLLTKKFISLILEAKDGILDLNKTADILKVQKRRIYDITNVLEGIGLIEKTSKNNIRWKGLGMQMPMDLDDEVTKLKADIESEYDEERRLDTKIRAKQERLRSLGADENCQRFLFLTEEDIMSIPNYQNNTLIAIKAPQASSLEVPDPDEVVDYPQKHFRMIVRSTTGPIDVYLVSKYQGGPEDIIVKRGGQIHSNMDTSDFRREGTCSRQVQDTGWLSNAQQDRESQNVSCDSLGSLNSATGIQKIVPSDANIDDDYWFRSDLEVSITDLWATEDWAEVDELLKDELPESNSNATSTQHVPQVPIPSSGVVREENSLVNGHCMEKT</sequence>
<dbReference type="Gene3D" id="1.10.10.10">
    <property type="entry name" value="Winged helix-like DNA-binding domain superfamily/Winged helix DNA-binding domain"/>
    <property type="match status" value="1"/>
</dbReference>
<evidence type="ECO:0000313" key="9">
    <source>
        <dbReference type="EMBL" id="KAI3861472.1"/>
    </source>
</evidence>
<dbReference type="InterPro" id="IPR032198">
    <property type="entry name" value="E2F_CC-MB"/>
</dbReference>
<comment type="subcellular location">
    <subcellularLocation>
        <location evidence="6">Nucleus</location>
    </subcellularLocation>
</comment>
<dbReference type="SUPFAM" id="SSF46785">
    <property type="entry name" value="Winged helix' DNA-binding domain"/>
    <property type="match status" value="1"/>
</dbReference>
<dbReference type="AlphaFoldDB" id="A0AAD4S3X1"/>
<evidence type="ECO:0000256" key="1">
    <source>
        <dbReference type="ARBA" id="ARBA00010940"/>
    </source>
</evidence>
<feature type="compositionally biased region" description="Polar residues" evidence="7">
    <location>
        <begin position="222"/>
        <end position="239"/>
    </location>
</feature>
<dbReference type="Pfam" id="PF02319">
    <property type="entry name" value="WHD_E2F_TDP"/>
    <property type="match status" value="1"/>
</dbReference>
<dbReference type="GO" id="GO:0090575">
    <property type="term" value="C:RNA polymerase II transcription regulator complex"/>
    <property type="evidence" value="ECO:0007669"/>
    <property type="project" value="TreeGrafter"/>
</dbReference>
<dbReference type="InterPro" id="IPR037241">
    <property type="entry name" value="E2F-DP_heterodim"/>
</dbReference>
<keyword evidence="2 6" id="KW-0805">Transcription regulation</keyword>
<keyword evidence="3 6" id="KW-0238">DNA-binding</keyword>
<feature type="compositionally biased region" description="Polar residues" evidence="7">
    <location>
        <begin position="548"/>
        <end position="559"/>
    </location>
</feature>
<protein>
    <recommendedName>
        <fullName evidence="8">E2F/DP family winged-helix DNA-binding domain-containing protein</fullName>
    </recommendedName>
</protein>
<feature type="domain" description="E2F/DP family winged-helix DNA-binding" evidence="8">
    <location>
        <begin position="253"/>
        <end position="318"/>
    </location>
</feature>
<dbReference type="FunFam" id="1.10.10.10:FF:000008">
    <property type="entry name" value="E2F transcription factor 1"/>
    <property type="match status" value="1"/>
</dbReference>
<organism evidence="9 10">
    <name type="scientific">Papaver atlanticum</name>
    <dbReference type="NCBI Taxonomy" id="357466"/>
    <lineage>
        <taxon>Eukaryota</taxon>
        <taxon>Viridiplantae</taxon>
        <taxon>Streptophyta</taxon>
        <taxon>Embryophyta</taxon>
        <taxon>Tracheophyta</taxon>
        <taxon>Spermatophyta</taxon>
        <taxon>Magnoliopsida</taxon>
        <taxon>Ranunculales</taxon>
        <taxon>Papaveraceae</taxon>
        <taxon>Papaveroideae</taxon>
        <taxon>Papaver</taxon>
    </lineage>
</organism>
<evidence type="ECO:0000256" key="4">
    <source>
        <dbReference type="ARBA" id="ARBA00023163"/>
    </source>
</evidence>
<evidence type="ECO:0000256" key="7">
    <source>
        <dbReference type="SAM" id="MobiDB-lite"/>
    </source>
</evidence>
<accession>A0AAD4S3X1</accession>